<keyword evidence="16" id="KW-1185">Reference proteome</keyword>
<keyword evidence="2" id="KW-1003">Cell membrane</keyword>
<dbReference type="RefSeq" id="WP_256133665.1">
    <property type="nucleotide sequence ID" value="NZ_JANFXK010000030.1"/>
</dbReference>
<dbReference type="InterPro" id="IPR022924">
    <property type="entry name" value="Cardiolipin_synthase"/>
</dbReference>
<name>A0ABT1RTD0_9FIRM</name>
<reference evidence="15 16" key="1">
    <citation type="submission" date="2022-06" db="EMBL/GenBank/DDBJ databases">
        <title>Isolation of gut microbiota from human fecal samples.</title>
        <authorList>
            <person name="Pamer E.G."/>
            <person name="Barat B."/>
            <person name="Waligurski E."/>
            <person name="Medina S."/>
            <person name="Paddock L."/>
            <person name="Mostad J."/>
        </authorList>
    </citation>
    <scope>NUCLEOTIDE SEQUENCE [LARGE SCALE GENOMIC DNA]</scope>
    <source>
        <strain evidence="15 16">SL.3.17</strain>
    </source>
</reference>
<feature type="domain" description="PLD phosphodiesterase" evidence="14">
    <location>
        <begin position="247"/>
        <end position="274"/>
    </location>
</feature>
<evidence type="ECO:0000259" key="14">
    <source>
        <dbReference type="PROSITE" id="PS50035"/>
    </source>
</evidence>
<evidence type="ECO:0000256" key="11">
    <source>
        <dbReference type="ARBA" id="ARBA00023264"/>
    </source>
</evidence>
<keyword evidence="4" id="KW-0808">Transferase</keyword>
<organism evidence="15 16">
    <name type="scientific">Anaerovorax odorimutans</name>
    <dbReference type="NCBI Taxonomy" id="109327"/>
    <lineage>
        <taxon>Bacteria</taxon>
        <taxon>Bacillati</taxon>
        <taxon>Bacillota</taxon>
        <taxon>Clostridia</taxon>
        <taxon>Peptostreptococcales</taxon>
        <taxon>Anaerovoracaceae</taxon>
        <taxon>Anaerovorax</taxon>
    </lineage>
</organism>
<dbReference type="CDD" id="cd09154">
    <property type="entry name" value="PLDc_SMU_988_like_1"/>
    <property type="match status" value="1"/>
</dbReference>
<dbReference type="EMBL" id="JANFXK010000030">
    <property type="protein sequence ID" value="MCQ4638463.1"/>
    <property type="molecule type" value="Genomic_DNA"/>
</dbReference>
<evidence type="ECO:0000256" key="3">
    <source>
        <dbReference type="ARBA" id="ARBA00022516"/>
    </source>
</evidence>
<evidence type="ECO:0000256" key="10">
    <source>
        <dbReference type="ARBA" id="ARBA00023209"/>
    </source>
</evidence>
<evidence type="ECO:0000256" key="7">
    <source>
        <dbReference type="ARBA" id="ARBA00022989"/>
    </source>
</evidence>
<evidence type="ECO:0000256" key="6">
    <source>
        <dbReference type="ARBA" id="ARBA00022737"/>
    </source>
</evidence>
<evidence type="ECO:0000256" key="9">
    <source>
        <dbReference type="ARBA" id="ARBA00023136"/>
    </source>
</evidence>
<evidence type="ECO:0000256" key="12">
    <source>
        <dbReference type="NCBIfam" id="TIGR04265"/>
    </source>
</evidence>
<evidence type="ECO:0000256" key="4">
    <source>
        <dbReference type="ARBA" id="ARBA00022679"/>
    </source>
</evidence>
<evidence type="ECO:0000256" key="2">
    <source>
        <dbReference type="ARBA" id="ARBA00022475"/>
    </source>
</evidence>
<dbReference type="Pfam" id="PF13091">
    <property type="entry name" value="PLDc_2"/>
    <property type="match status" value="2"/>
</dbReference>
<keyword evidence="8" id="KW-0443">Lipid metabolism</keyword>
<evidence type="ECO:0000256" key="13">
    <source>
        <dbReference type="SAM" id="Phobius"/>
    </source>
</evidence>
<evidence type="ECO:0000256" key="8">
    <source>
        <dbReference type="ARBA" id="ARBA00023098"/>
    </source>
</evidence>
<feature type="transmembrane region" description="Helical" evidence="13">
    <location>
        <begin position="71"/>
        <end position="88"/>
    </location>
</feature>
<dbReference type="InterPro" id="IPR001736">
    <property type="entry name" value="PLipase_D/transphosphatidylase"/>
</dbReference>
<dbReference type="EC" id="2.7.8.-" evidence="12"/>
<comment type="subcellular location">
    <subcellularLocation>
        <location evidence="1">Cell membrane</location>
        <topology evidence="1">Multi-pass membrane protein</topology>
    </subcellularLocation>
</comment>
<dbReference type="SMART" id="SM00155">
    <property type="entry name" value="PLDc"/>
    <property type="match status" value="2"/>
</dbReference>
<gene>
    <name evidence="15" type="primary">cls</name>
    <name evidence="15" type="ORF">NE619_17165</name>
</gene>
<evidence type="ECO:0000256" key="5">
    <source>
        <dbReference type="ARBA" id="ARBA00022692"/>
    </source>
</evidence>
<keyword evidence="5 13" id="KW-0812">Transmembrane</keyword>
<accession>A0ABT1RTD0</accession>
<dbReference type="PANTHER" id="PTHR21248">
    <property type="entry name" value="CARDIOLIPIN SYNTHASE"/>
    <property type="match status" value="1"/>
</dbReference>
<feature type="domain" description="PLD phosphodiesterase" evidence="14">
    <location>
        <begin position="429"/>
        <end position="456"/>
    </location>
</feature>
<dbReference type="CDD" id="cd09160">
    <property type="entry name" value="PLDc_SMU_988_like_2"/>
    <property type="match status" value="1"/>
</dbReference>
<dbReference type="PANTHER" id="PTHR21248:SF22">
    <property type="entry name" value="PHOSPHOLIPASE D"/>
    <property type="match status" value="1"/>
</dbReference>
<protein>
    <recommendedName>
        <fullName evidence="12">Cardiolipin synthase</fullName>
        <ecNumber evidence="12">2.7.8.-</ecNumber>
    </recommendedName>
</protein>
<dbReference type="InterPro" id="IPR025202">
    <property type="entry name" value="PLD-like_dom"/>
</dbReference>
<dbReference type="SUPFAM" id="SSF56024">
    <property type="entry name" value="Phospholipase D/nuclease"/>
    <property type="match status" value="2"/>
</dbReference>
<keyword evidence="9 13" id="KW-0472">Membrane</keyword>
<feature type="transmembrane region" description="Helical" evidence="13">
    <location>
        <begin position="12"/>
        <end position="33"/>
    </location>
</feature>
<keyword evidence="7 13" id="KW-1133">Transmembrane helix</keyword>
<evidence type="ECO:0000313" key="16">
    <source>
        <dbReference type="Proteomes" id="UP001524502"/>
    </source>
</evidence>
<sequence length="516" mass="59940">MRKIKGLWKLLFGRTTLLVLLVLFQIAVLIGGFALLDKYIFIFNYILGFVSLVILLYILNARQNASFKLTWIMLILFAPFFGVIFYLFTRVQPGTLFIARRIESTLEAQRPYLAQSPELLRRLETESPETAGLARYIHDSGNYPAYENTQVKYFPLGEDKFREMVKQLKQAKEFIFMEYFIVDKGFMWDTVLEILAEKVKEGVEVRFMYDGTCSLSLLPPKYPEKMRELGIQCKVFAPIRPFLSTHQNNRDHRKVLVIDGRTAFTGGVNLADEYINEIQRFGHWKDTAVMVRGDAVRSFTLMFLQMWDIGEVNTPTPAENYMRYDFTPEPDLPCEGYVIPYGDSPYDTEYVGERVYMDILYNAKKYVHIMTPYLILDEEMITALTYAVKRGVEVIIMMPHIPDKIYAYLLARTYYGQLIDEGVQIYEYTPGFVHAKVFTSDDEKAVVGTINLDFRSLYLHFEDAVYIYKNAAVADAEADFQETLKKCQKITRQDCREYNSLKKILGRVLRLVAPLM</sequence>
<evidence type="ECO:0000256" key="1">
    <source>
        <dbReference type="ARBA" id="ARBA00004651"/>
    </source>
</evidence>
<keyword evidence="11" id="KW-1208">Phospholipid metabolism</keyword>
<dbReference type="PROSITE" id="PS50035">
    <property type="entry name" value="PLD"/>
    <property type="match status" value="2"/>
</dbReference>
<comment type="caution">
    <text evidence="15">The sequence shown here is derived from an EMBL/GenBank/DDBJ whole genome shotgun (WGS) entry which is preliminary data.</text>
</comment>
<keyword evidence="10" id="KW-0594">Phospholipid biosynthesis</keyword>
<keyword evidence="3" id="KW-0444">Lipid biosynthesis</keyword>
<keyword evidence="6" id="KW-0677">Repeat</keyword>
<dbReference type="Pfam" id="PF13396">
    <property type="entry name" value="PLDc_N"/>
    <property type="match status" value="1"/>
</dbReference>
<feature type="transmembrane region" description="Helical" evidence="13">
    <location>
        <begin position="39"/>
        <end position="59"/>
    </location>
</feature>
<proteinExistence type="predicted"/>
<dbReference type="Gene3D" id="3.30.870.10">
    <property type="entry name" value="Endonuclease Chain A"/>
    <property type="match status" value="2"/>
</dbReference>
<dbReference type="NCBIfam" id="TIGR04265">
    <property type="entry name" value="bac_cardiolipin"/>
    <property type="match status" value="1"/>
</dbReference>
<dbReference type="Proteomes" id="UP001524502">
    <property type="component" value="Unassembled WGS sequence"/>
</dbReference>
<evidence type="ECO:0000313" key="15">
    <source>
        <dbReference type="EMBL" id="MCQ4638463.1"/>
    </source>
</evidence>
<dbReference type="InterPro" id="IPR027379">
    <property type="entry name" value="CLS_N"/>
</dbReference>